<dbReference type="SUPFAM" id="SSF48726">
    <property type="entry name" value="Immunoglobulin"/>
    <property type="match status" value="1"/>
</dbReference>
<protein>
    <submittedName>
        <fullName evidence="1">Uncharacterized protein</fullName>
    </submittedName>
</protein>
<evidence type="ECO:0000313" key="2">
    <source>
        <dbReference type="Proteomes" id="UP000269396"/>
    </source>
</evidence>
<accession>A0A183PIP8</accession>
<organism evidence="1 2">
    <name type="scientific">Schistosoma mattheei</name>
    <dbReference type="NCBI Taxonomy" id="31246"/>
    <lineage>
        <taxon>Eukaryota</taxon>
        <taxon>Metazoa</taxon>
        <taxon>Spiralia</taxon>
        <taxon>Lophotrochozoa</taxon>
        <taxon>Platyhelminthes</taxon>
        <taxon>Trematoda</taxon>
        <taxon>Digenea</taxon>
        <taxon>Strigeidida</taxon>
        <taxon>Schistosomatoidea</taxon>
        <taxon>Schistosomatidae</taxon>
        <taxon>Schistosoma</taxon>
    </lineage>
</organism>
<dbReference type="AlphaFoldDB" id="A0A183PIP8"/>
<dbReference type="InterPro" id="IPR036179">
    <property type="entry name" value="Ig-like_dom_sf"/>
</dbReference>
<keyword evidence="2" id="KW-1185">Reference proteome</keyword>
<sequence>MIGSEVDERVDYFAYLGSLINPCGLVCDETSVWIQNVQPAFANLRHLRRRRDIRLPNKGPKQFVRSYFMVVKNDWCLRSIARISWDHRVTYAVVRKRALGKDGKSIDDVVKLHQLRCLEHVLHFHYVTCQSDYLTSTNLIQLHPESQSVTLNSTVRLQCRVRMLIDPDTGAGVQVYWSKNDFGIGGNREDIQEYGRNSRYDYSRYDLPYNLKEGLRLSAKFTLRLGLFNKGIVLNSFSMILYSITLIPYINKEKQ</sequence>
<dbReference type="InterPro" id="IPR013783">
    <property type="entry name" value="Ig-like_fold"/>
</dbReference>
<proteinExistence type="predicted"/>
<dbReference type="Gene3D" id="2.60.40.10">
    <property type="entry name" value="Immunoglobulins"/>
    <property type="match status" value="1"/>
</dbReference>
<dbReference type="EMBL" id="UZAL01034407">
    <property type="protein sequence ID" value="VDP65286.1"/>
    <property type="molecule type" value="Genomic_DNA"/>
</dbReference>
<dbReference type="Proteomes" id="UP000269396">
    <property type="component" value="Unassembled WGS sequence"/>
</dbReference>
<name>A0A183PIP8_9TREM</name>
<dbReference type="STRING" id="31246.A0A183PIP8"/>
<evidence type="ECO:0000313" key="1">
    <source>
        <dbReference type="EMBL" id="VDP65286.1"/>
    </source>
</evidence>
<gene>
    <name evidence="1" type="ORF">SMTD_LOCUS14235</name>
</gene>
<reference evidence="1 2" key="1">
    <citation type="submission" date="2018-11" db="EMBL/GenBank/DDBJ databases">
        <authorList>
            <consortium name="Pathogen Informatics"/>
        </authorList>
    </citation>
    <scope>NUCLEOTIDE SEQUENCE [LARGE SCALE GENOMIC DNA]</scope>
    <source>
        <strain>Denwood</strain>
        <strain evidence="2">Zambia</strain>
    </source>
</reference>